<evidence type="ECO:0000313" key="2">
    <source>
        <dbReference type="EMBL" id="MDL0088676.1"/>
    </source>
</evidence>
<comment type="caution">
    <text evidence="2">The sequence shown here is derived from an EMBL/GenBank/DDBJ whole genome shotgun (WGS) entry which is preliminary data.</text>
</comment>
<dbReference type="Pfam" id="PF00149">
    <property type="entry name" value="Metallophos"/>
    <property type="match status" value="1"/>
</dbReference>
<organism evidence="2 3">
    <name type="scientific">Campylobacter gastrosuis</name>
    <dbReference type="NCBI Taxonomy" id="2974576"/>
    <lineage>
        <taxon>Bacteria</taxon>
        <taxon>Pseudomonadati</taxon>
        <taxon>Campylobacterota</taxon>
        <taxon>Epsilonproteobacteria</taxon>
        <taxon>Campylobacterales</taxon>
        <taxon>Campylobacteraceae</taxon>
        <taxon>Campylobacter</taxon>
    </lineage>
</organism>
<evidence type="ECO:0000259" key="1">
    <source>
        <dbReference type="Pfam" id="PF00149"/>
    </source>
</evidence>
<sequence length="169" mass="20234">MTKTYFISDLHFSHELMLKIYPKTRNFKSVKEMNEYLISLWNDTIKPDDIVYNLGDFAFANDDETERILKRLNGKHHLIFGNHDKRLKSPKFDAYFASRQEYLYLKNKPNLVLFHYPIFEWDGFFRSNIHLHGHMHDKALLLPRAFNVAYDFNARFLELDEIKSLAKNS</sequence>
<gene>
    <name evidence="2" type="ORF">NYG85_04715</name>
</gene>
<reference evidence="2" key="1">
    <citation type="submission" date="2022-08" db="EMBL/GenBank/DDBJ databases">
        <authorList>
            <person name="Wang H."/>
        </authorList>
    </citation>
    <scope>NUCLEOTIDE SEQUENCE</scope>
    <source>
        <strain evidence="2">PS10</strain>
    </source>
</reference>
<keyword evidence="3" id="KW-1185">Reference proteome</keyword>
<dbReference type="InterPro" id="IPR029052">
    <property type="entry name" value="Metallo-depent_PP-like"/>
</dbReference>
<name>A0ABT7HP18_9BACT</name>
<evidence type="ECO:0000313" key="3">
    <source>
        <dbReference type="Proteomes" id="UP001173801"/>
    </source>
</evidence>
<dbReference type="EMBL" id="JANURM010000003">
    <property type="protein sequence ID" value="MDL0088676.1"/>
    <property type="molecule type" value="Genomic_DNA"/>
</dbReference>
<accession>A0ABT7HP18</accession>
<dbReference type="InterPro" id="IPR004843">
    <property type="entry name" value="Calcineurin-like_PHP"/>
</dbReference>
<dbReference type="Gene3D" id="3.60.21.10">
    <property type="match status" value="1"/>
</dbReference>
<dbReference type="RefSeq" id="WP_284937332.1">
    <property type="nucleotide sequence ID" value="NZ_JANURM010000003.1"/>
</dbReference>
<feature type="domain" description="Calcineurin-like phosphoesterase" evidence="1">
    <location>
        <begin position="3"/>
        <end position="131"/>
    </location>
</feature>
<dbReference type="SUPFAM" id="SSF56300">
    <property type="entry name" value="Metallo-dependent phosphatases"/>
    <property type="match status" value="1"/>
</dbReference>
<dbReference type="Proteomes" id="UP001173801">
    <property type="component" value="Unassembled WGS sequence"/>
</dbReference>
<proteinExistence type="predicted"/>
<reference evidence="2" key="2">
    <citation type="journal article" date="2023" name="Microorganisms">
        <title>Isolation and Genomic Characteristics of Cat-Borne Campylobacter felis sp. nov. and Sheep-Borne Campylobacter ovis sp. nov.</title>
        <authorList>
            <person name="Wang H."/>
            <person name="Li Y."/>
            <person name="Gu Y."/>
            <person name="Zhou G."/>
            <person name="Chen X."/>
            <person name="Zhang X."/>
            <person name="Shao Z."/>
            <person name="Zhang J."/>
            <person name="Zhang M."/>
        </authorList>
    </citation>
    <scope>NUCLEOTIDE SEQUENCE</scope>
    <source>
        <strain evidence="2">PS10</strain>
    </source>
</reference>
<protein>
    <submittedName>
        <fullName evidence="2">Metallophosphoesterase</fullName>
    </submittedName>
</protein>